<evidence type="ECO:0000313" key="4">
    <source>
        <dbReference type="Proteomes" id="UP000179807"/>
    </source>
</evidence>
<feature type="compositionally biased region" description="Polar residues" evidence="1">
    <location>
        <begin position="1305"/>
        <end position="1315"/>
    </location>
</feature>
<dbReference type="InterPro" id="IPR015943">
    <property type="entry name" value="WD40/YVTN_repeat-like_dom_sf"/>
</dbReference>
<dbReference type="Pfam" id="PF02138">
    <property type="entry name" value="Beach"/>
    <property type="match status" value="1"/>
</dbReference>
<feature type="region of interest" description="Disordered" evidence="1">
    <location>
        <begin position="1289"/>
        <end position="1315"/>
    </location>
</feature>
<dbReference type="InterPro" id="IPR050865">
    <property type="entry name" value="BEACH_Domain"/>
</dbReference>
<evidence type="ECO:0000313" key="3">
    <source>
        <dbReference type="EMBL" id="OHT16411.1"/>
    </source>
</evidence>
<feature type="domain" description="BEACH" evidence="2">
    <location>
        <begin position="2070"/>
        <end position="2341"/>
    </location>
</feature>
<name>A0A1J4KYT2_9EUKA</name>
<gene>
    <name evidence="3" type="ORF">TRFO_02654</name>
</gene>
<dbReference type="PROSITE" id="PS50197">
    <property type="entry name" value="BEACH"/>
    <property type="match status" value="1"/>
</dbReference>
<evidence type="ECO:0000259" key="2">
    <source>
        <dbReference type="PROSITE" id="PS50197"/>
    </source>
</evidence>
<dbReference type="InterPro" id="IPR011011">
    <property type="entry name" value="Znf_FYVE_PHD"/>
</dbReference>
<dbReference type="PANTHER" id="PTHR13743:SF123">
    <property type="entry name" value="PROTEIN FAN"/>
    <property type="match status" value="1"/>
</dbReference>
<dbReference type="Gene3D" id="2.60.120.200">
    <property type="match status" value="1"/>
</dbReference>
<comment type="caution">
    <text evidence="3">The sequence shown here is derived from an EMBL/GenBank/DDBJ whole genome shotgun (WGS) entry which is preliminary data.</text>
</comment>
<dbReference type="SUPFAM" id="SSF81837">
    <property type="entry name" value="BEACH domain"/>
    <property type="match status" value="1"/>
</dbReference>
<reference evidence="3" key="1">
    <citation type="submission" date="2016-10" db="EMBL/GenBank/DDBJ databases">
        <authorList>
            <person name="Benchimol M."/>
            <person name="Almeida L.G."/>
            <person name="Vasconcelos A.T."/>
            <person name="Perreira-Neves A."/>
            <person name="Rosa I.A."/>
            <person name="Tasca T."/>
            <person name="Bogo M.R."/>
            <person name="de Souza W."/>
        </authorList>
    </citation>
    <scope>NUCLEOTIDE SEQUENCE [LARGE SCALE GENOMIC DNA]</scope>
    <source>
        <strain evidence="3">K</strain>
    </source>
</reference>
<evidence type="ECO:0000256" key="1">
    <source>
        <dbReference type="SAM" id="MobiDB-lite"/>
    </source>
</evidence>
<dbReference type="InterPro" id="IPR000409">
    <property type="entry name" value="BEACH_dom"/>
</dbReference>
<proteinExistence type="predicted"/>
<dbReference type="InterPro" id="IPR013320">
    <property type="entry name" value="ConA-like_dom_sf"/>
</dbReference>
<dbReference type="Gene3D" id="2.130.10.10">
    <property type="entry name" value="YVTN repeat-like/Quinoprotein amine dehydrogenase"/>
    <property type="match status" value="1"/>
</dbReference>
<dbReference type="SUPFAM" id="SSF49899">
    <property type="entry name" value="Concanavalin A-like lectins/glucanases"/>
    <property type="match status" value="1"/>
</dbReference>
<dbReference type="GeneID" id="94825525"/>
<sequence>MSIETYIEEIQDNLKNLKDQPKEEQIKTLFISFPSFLGLLKLIDDESNIFFQQSLGMMKECIEDIQSLFIFCSDLKYNDMIYPILIKFLRSKIFGPKLALDLSTLTNNYFFFDFQCSSFIPLSLFISEFLSNQIFIHAFEISEGIHAICNLFVNETKTEICQLSVNSIVSNLKYYYVDNEEEIIKIMNKILDLLPMVPFVNSSALFKFLFHFTVCRPFKFMNFLIREKFDLINKYIQSDSEGNLLFVYSYFYDVKNNLELYDCIEPLFIQLINLINNSNTQPIVKKKALDQLKVFLSEYSSFLPIPVEKIYTISQSIDHEDTATILAFFDIIKYISTHITLDLIVLVPTIHQFITIENAFKIDISDAFEIMNNTGNEFHKIAISFFQPLLKNRDSTQLRELFLKYPRFLSLFFTLFSEASINEKEVNLLLLLFSTRIYDAYYDIFCETLSKILEYESIFPLIIPKIENKMTNDQLELLLKVAGKTCRYNFKVRINWLGNRVLRKITQLMETKQTNQENKLKGNKNNEHHHYRINPLVLFDLIASLTSVKFMPKFDLLVYEILETYQYFDQSEESIRKLAFGCLQEEKITDDSFLVLPSILYKCGNFEIKSPTDCYVCSQYGIDAWVNKTNKSLEQFPSFKEISKRYIKSDHFANLLPRLINSKSFLEYLGNDFDNISLFEFHKGINDTKMNLQISIRPEDSITLSFWIYIPNFSSTHQQLFQISELSISVCGNKIFDNSYDLNNACNQQEISTFLENKWYNFVVCFSNNKIELYLNSDLKYAKICGVPTEIAFGTNEKNAESWYIGGFIRSFFEKIDLNNIHKIHLYDFNLRKFTNNLDLTEANKSIQEGSDQHNIFEHPYIGIDNFKPKDDSNLRLSQSSSFLNYLSIYIGGSHGFFREILKNLNDNKPESFTIAFNLFHAMIMNQKINGNKENISDFALDISILAHYKTSLFDDVKIFDEINQCFSNDQCAYWKYVFTFYLDLTLIEKDFILEKIIKLIEDHLQDFNRKKHKISESVLRFLVSSLVNKEIKCSHFLIYKLIRYFLTDTKGIYVYMNILNDIYIDSNIKNLKNEKQLLSNQFNGNDELAQTENRTHELIYQEFFLIIKELIILNFDNLHILHQLKPYFALEFCYLLLTVQPKIGSLIDKKFIMRFCIANVEDPRAWNCAITLLICSPTDFITNPNFEFDTLDISLIPSFSIMLCVLFSVVHDFTQDSIWYKLARSMISFIESTIDAYQKSDQTLFALMHMLIFNMFSEMNTTFPFAPGLNKYSEVARKALSRSQFISDDNLSTTSPHTDDSRNDNPNTDSNHNTCAEAANKSEINFDIKESSILLNNTTEIECDYMEVNDSVEVSLSQEKCNELTNLAFFESISMIPPYSNQIIDTSSIPFYLNDCSYVSNQSLDKYWDSLKDFVEEKVNLIKFEGKKNYPKHIGDIKNEEKYIKTVHLSLLTVDVLHLVSSYLFSLIESPDEFLNSLRIMTTCLNKVKPNHFIFVLQKICTFLLHECITEQFFSLELIEFVCEKAKEGLFADQLAPVVSLMISLCKETDQSSLPDSLYSLIFLGFEIVPFHRFPIFCEIFISYEYLIFSDRNCCNPQFFYLLIENILKYQTVNPESFRLIWKLVQKNIEVYQRVLSDKWFDNHFDYVKKFIDEISEDGFSKYSECDFINNSQYYLFLKDFKEFRQKQLNEFISDQYQSIINSLKNTVVFIHENRQNFVQFTNNILGQLQSDILVANAIHKNLKIRFFNVFLFDCEMFYRIREKHITETQVFEHNLGTEKSLVVLSAQLFPPMRVERSVLILNKKEELLHKIIPRNIVVNDNEEIINENSLILSKLSCDCYPIEMILHSPEQIRKLVFSQRIQSYSINYIQHSLGSIPTSQHISNPNLNHYQISELTNSRIPCSIFGDSLLYHELELLHGKIDFHSDALFLYGSEPIFGTILKTQDSKLIFIEGMKIESFAFRENDIVYLRKNLHFINPSKTNHQNRISLFAYYFYINYFVSGYFGPCSLFCGHPLLKWDLKEIINIIHKGKNEFEFNFISGWHFIIHADLQHILASLLSAQLPNHTVALNILRKDISSAVDLWIKGFIDNFTYICYLNVISGRSYCDFNKYPVFPQIYCQFEEMKLRDLSKPIGQLDEDRSNNFDSAYESNNHSYYYEESFMDESVVFSFLSRFDPFRILSLNTSNSYYSYNNNDCNLTNSKFSKDFVQFDLKSFFESTSAVMEAVPQLYIISDVSAGFNKIPPWCSQDNPNEDFVSKSMAILHSDETTQKLPKWIDLIFGYLINSHEAKNVFSPKSANYCYQIFKRPHEKVHKKKHLTHFDHILSDCDKIVYQKLNTLAFQFPIVEFAFSNNEDSTMIYSIQPSTAFVSPNLILSIAQSQRSILKNGSQCLKTSQLFKTSQSISISPDLSFCAITQMESVVTIWQINYENNNPIDLKFISHFQLDDFNDSEKELNRVSLSLQKSSSASYLLKRNIIITEQKVKFSSIHFLAIAISDKKIVRFDLGRRRLIDPIEVKYKINSCCIDDFAGRILTCGDKEFTIFTIGGKFICHQQCGMKVCQIAVSNLPVYVKNRFIVTGHSDGYLIFWSYDTELGVIKLLAQRKVTQLPIKSISIDNTATRIIISTETNEIFCFDFLGTPKQPVSRNLILGCAQCNCPYDASQFRFCSKCKRWFCKSCLVSIKKIYPTARNVYSCKFCIEKK</sequence>
<dbReference type="SUPFAM" id="SSF101908">
    <property type="entry name" value="Putative isomerase YbhE"/>
    <property type="match status" value="1"/>
</dbReference>
<keyword evidence="4" id="KW-1185">Reference proteome</keyword>
<organism evidence="3 4">
    <name type="scientific">Tritrichomonas foetus</name>
    <dbReference type="NCBI Taxonomy" id="1144522"/>
    <lineage>
        <taxon>Eukaryota</taxon>
        <taxon>Metamonada</taxon>
        <taxon>Parabasalia</taxon>
        <taxon>Tritrichomonadida</taxon>
        <taxon>Tritrichomonadidae</taxon>
        <taxon>Tritrichomonas</taxon>
    </lineage>
</organism>
<dbReference type="Proteomes" id="UP000179807">
    <property type="component" value="Unassembled WGS sequence"/>
</dbReference>
<protein>
    <recommendedName>
        <fullName evidence="2">BEACH domain-containing protein</fullName>
    </recommendedName>
</protein>
<dbReference type="PANTHER" id="PTHR13743">
    <property type="entry name" value="BEIGE/BEACH-RELATED"/>
    <property type="match status" value="1"/>
</dbReference>
<dbReference type="OrthoDB" id="10254771at2759"/>
<dbReference type="RefSeq" id="XP_068369547.1">
    <property type="nucleotide sequence ID" value="XM_068490821.1"/>
</dbReference>
<dbReference type="Gene3D" id="1.10.1540.10">
    <property type="entry name" value="BEACH domain"/>
    <property type="match status" value="1"/>
</dbReference>
<dbReference type="VEuPathDB" id="TrichDB:TRFO_02654"/>
<accession>A0A1J4KYT2</accession>
<dbReference type="SUPFAM" id="SSF57903">
    <property type="entry name" value="FYVE/PHD zinc finger"/>
    <property type="match status" value="1"/>
</dbReference>
<dbReference type="SMART" id="SM01026">
    <property type="entry name" value="Beach"/>
    <property type="match status" value="1"/>
</dbReference>
<dbReference type="InterPro" id="IPR036372">
    <property type="entry name" value="BEACH_dom_sf"/>
</dbReference>
<dbReference type="EMBL" id="MLAK01000111">
    <property type="protein sequence ID" value="OHT16411.1"/>
    <property type="molecule type" value="Genomic_DNA"/>
</dbReference>